<name>A0AAV0XGD8_9HEMI</name>
<evidence type="ECO:0000313" key="2">
    <source>
        <dbReference type="EMBL" id="CAI6358174.1"/>
    </source>
</evidence>
<evidence type="ECO:0000313" key="4">
    <source>
        <dbReference type="Proteomes" id="UP001160148"/>
    </source>
</evidence>
<organism evidence="3 4">
    <name type="scientific">Macrosiphum euphorbiae</name>
    <name type="common">potato aphid</name>
    <dbReference type="NCBI Taxonomy" id="13131"/>
    <lineage>
        <taxon>Eukaryota</taxon>
        <taxon>Metazoa</taxon>
        <taxon>Ecdysozoa</taxon>
        <taxon>Arthropoda</taxon>
        <taxon>Hexapoda</taxon>
        <taxon>Insecta</taxon>
        <taxon>Pterygota</taxon>
        <taxon>Neoptera</taxon>
        <taxon>Paraneoptera</taxon>
        <taxon>Hemiptera</taxon>
        <taxon>Sternorrhyncha</taxon>
        <taxon>Aphidomorpha</taxon>
        <taxon>Aphidoidea</taxon>
        <taxon>Aphididae</taxon>
        <taxon>Macrosiphini</taxon>
        <taxon>Macrosiphum</taxon>
    </lineage>
</organism>
<accession>A0AAV0XGD8</accession>
<dbReference type="EMBL" id="CARXXK010000002">
    <property type="protein sequence ID" value="CAI6358174.1"/>
    <property type="molecule type" value="Genomic_DNA"/>
</dbReference>
<gene>
    <name evidence="2" type="ORF">MEUPH1_LOCUS13720</name>
    <name evidence="1" type="ORF">MEUPH1_LOCUS1555</name>
    <name evidence="3" type="ORF">MEUPH1_LOCUS21686</name>
</gene>
<protein>
    <submittedName>
        <fullName evidence="3">Uncharacterized protein</fullName>
    </submittedName>
</protein>
<proteinExistence type="predicted"/>
<evidence type="ECO:0000313" key="3">
    <source>
        <dbReference type="EMBL" id="CAI6367186.1"/>
    </source>
</evidence>
<dbReference type="AlphaFoldDB" id="A0AAV0XGD8"/>
<dbReference type="Proteomes" id="UP001160148">
    <property type="component" value="Unassembled WGS sequence"/>
</dbReference>
<keyword evidence="4" id="KW-1185">Reference proteome</keyword>
<comment type="caution">
    <text evidence="3">The sequence shown here is derived from an EMBL/GenBank/DDBJ whole genome shotgun (WGS) entry which is preliminary data.</text>
</comment>
<evidence type="ECO:0000313" key="1">
    <source>
        <dbReference type="EMBL" id="CAI6344421.1"/>
    </source>
</evidence>
<sequence length="78" mass="9107">MYLSFIRLSNFLNDRYLTVFGKQLLILRLLCRCWLYVGACRLVQHSNLLPFENTECCSQKSSKCISKTMDLVVIVIGW</sequence>
<dbReference type="EMBL" id="CARXXK010000004">
    <property type="protein sequence ID" value="CAI6367186.1"/>
    <property type="molecule type" value="Genomic_DNA"/>
</dbReference>
<reference evidence="3 4" key="1">
    <citation type="submission" date="2023-01" db="EMBL/GenBank/DDBJ databases">
        <authorList>
            <person name="Whitehead M."/>
        </authorList>
    </citation>
    <scope>NUCLEOTIDE SEQUENCE [LARGE SCALE GENOMIC DNA]</scope>
</reference>
<dbReference type="EMBL" id="CARXXK010000001">
    <property type="protein sequence ID" value="CAI6344421.1"/>
    <property type="molecule type" value="Genomic_DNA"/>
</dbReference>